<dbReference type="InterPro" id="IPR011990">
    <property type="entry name" value="TPR-like_helical_dom_sf"/>
</dbReference>
<evidence type="ECO:0000256" key="1">
    <source>
        <dbReference type="PROSITE-ProRule" id="PRU00339"/>
    </source>
</evidence>
<keyword evidence="2" id="KW-1133">Transmembrane helix</keyword>
<reference evidence="4 5" key="1">
    <citation type="submission" date="2018-11" db="EMBL/GenBank/DDBJ databases">
        <title>Novel bacteria species description.</title>
        <authorList>
            <person name="Han J.-H."/>
        </authorList>
    </citation>
    <scope>NUCLEOTIDE SEQUENCE [LARGE SCALE GENOMIC DNA]</scope>
    <source>
        <strain evidence="4 5">KCTC23259</strain>
    </source>
</reference>
<dbReference type="Gene3D" id="1.25.40.10">
    <property type="entry name" value="Tetratricopeptide repeat domain"/>
    <property type="match status" value="2"/>
</dbReference>
<dbReference type="PANTHER" id="PTHR10098">
    <property type="entry name" value="RAPSYN-RELATED"/>
    <property type="match status" value="1"/>
</dbReference>
<organism evidence="4 5">
    <name type="scientific">Lacihabitans soyangensis</name>
    <dbReference type="NCBI Taxonomy" id="869394"/>
    <lineage>
        <taxon>Bacteria</taxon>
        <taxon>Pseudomonadati</taxon>
        <taxon>Bacteroidota</taxon>
        <taxon>Cytophagia</taxon>
        <taxon>Cytophagales</taxon>
        <taxon>Leadbetterellaceae</taxon>
        <taxon>Lacihabitans</taxon>
    </lineage>
</organism>
<sequence length="895" mass="102392">MKLRHLSVLGIFVFGLAISQPEKTNIEREFNKGLAFFNNENPTDESDRRALGHFSKIAVLSPQNQKEAILVRNANEKLGVLYQTQEQFQKAKQYYKNSLSIAQKHQLKDSLSFSSLLYISGLYYYESVYDSCLIYLSKAEAISEKYPKLPESERLYNTKGVLLFESGNFRQSLAYFKKAELLENTDEFSNKNNQALALQFLNQPDSTYKILKYLENNFSDNNELKINLATVLIELNEPQKALSYLKQIEGDSVVFYNTLAKAYFKLKDFEKAQKYLQLTIGLSKSKHPNIGFAHHYLGKIAAMKGSYFEALFHFQSALQNLDYFFKEKNVYRNPKNVSNGFYSYFLLEILSEKAELFGNLYLKTGKLHYLRGAISTYEAFGLIASNISKTYSQEDARLDIIDNIHPKYQGFVKILWEAYRKTGEVKYAQRAFEVSEESKATVLALGINESKIKTSSDIPDSLLLSEQNLHISLAALRKNIENSSSPEKVKQYLAAINEIEIKIGSLNEKLENFPAYKARKFMDSQHVEVDKLRSFLTQDEALVTYADLGDKAILFCLTKSDFKTYELPNKTNFESQVKRLKYKINNAEESVEAKSVYRALFGPFEEILEEKTHIVFVGDGVTNGLPLEYLLDKKSKFLVENHAVSYLFSAKFILSASKSATNGHILAFAPFADQKYGKDFLPNSLSEVRNIGGDKILENSKATKQAFFEIANQYQIIHLATHALADVVSPEKSFVRFSGSEDNKLYLFEFTAGMLKNTQLVFLSACDSYGNSNMQGEGIRGLSRGFYLAGSQSIISSLWKAEDFATAYLTKHFYKHLSEGNSYPEALQKAKLDLLTDPTMVQFRHPKYWSHLIYVGFQKRESNWHAYLWIYISLTVLVLFAWWQFKKGVLSKLKF</sequence>
<dbReference type="SMART" id="SM00028">
    <property type="entry name" value="TPR"/>
    <property type="match status" value="4"/>
</dbReference>
<feature type="domain" description="CHAT" evidence="3">
    <location>
        <begin position="593"/>
        <end position="856"/>
    </location>
</feature>
<gene>
    <name evidence="4" type="ORF">EGI31_17270</name>
</gene>
<evidence type="ECO:0000259" key="3">
    <source>
        <dbReference type="Pfam" id="PF12770"/>
    </source>
</evidence>
<dbReference type="Pfam" id="PF13181">
    <property type="entry name" value="TPR_8"/>
    <property type="match status" value="2"/>
</dbReference>
<feature type="transmembrane region" description="Helical" evidence="2">
    <location>
        <begin position="866"/>
        <end position="885"/>
    </location>
</feature>
<evidence type="ECO:0000313" key="4">
    <source>
        <dbReference type="EMBL" id="MCP9764692.1"/>
    </source>
</evidence>
<comment type="caution">
    <text evidence="4">The sequence shown here is derived from an EMBL/GenBank/DDBJ whole genome shotgun (WGS) entry which is preliminary data.</text>
</comment>
<dbReference type="RefSeq" id="WP_255038384.1">
    <property type="nucleotide sequence ID" value="NZ_RJUF01000175.1"/>
</dbReference>
<name>A0AAE3KTP7_9BACT</name>
<proteinExistence type="predicted"/>
<dbReference type="AlphaFoldDB" id="A0AAE3KTP7"/>
<dbReference type="InterPro" id="IPR024983">
    <property type="entry name" value="CHAT_dom"/>
</dbReference>
<dbReference type="EMBL" id="RJUF01000175">
    <property type="protein sequence ID" value="MCP9764692.1"/>
    <property type="molecule type" value="Genomic_DNA"/>
</dbReference>
<keyword evidence="2" id="KW-0472">Membrane</keyword>
<protein>
    <submittedName>
        <fullName evidence="4">CHAT domain-containing protein</fullName>
    </submittedName>
</protein>
<dbReference type="Proteomes" id="UP001204144">
    <property type="component" value="Unassembled WGS sequence"/>
</dbReference>
<accession>A0AAE3KTP7</accession>
<dbReference type="PROSITE" id="PS50005">
    <property type="entry name" value="TPR"/>
    <property type="match status" value="1"/>
</dbReference>
<keyword evidence="1" id="KW-0802">TPR repeat</keyword>
<keyword evidence="5" id="KW-1185">Reference proteome</keyword>
<keyword evidence="2" id="KW-0812">Transmembrane</keyword>
<evidence type="ECO:0000313" key="5">
    <source>
        <dbReference type="Proteomes" id="UP001204144"/>
    </source>
</evidence>
<dbReference type="SUPFAM" id="SSF48452">
    <property type="entry name" value="TPR-like"/>
    <property type="match status" value="2"/>
</dbReference>
<dbReference type="PANTHER" id="PTHR10098:SF108">
    <property type="entry name" value="TETRATRICOPEPTIDE REPEAT PROTEIN 28"/>
    <property type="match status" value="1"/>
</dbReference>
<feature type="repeat" description="TPR" evidence="1">
    <location>
        <begin position="72"/>
        <end position="105"/>
    </location>
</feature>
<dbReference type="Pfam" id="PF12770">
    <property type="entry name" value="CHAT"/>
    <property type="match status" value="1"/>
</dbReference>
<evidence type="ECO:0000256" key="2">
    <source>
        <dbReference type="SAM" id="Phobius"/>
    </source>
</evidence>
<dbReference type="InterPro" id="IPR019734">
    <property type="entry name" value="TPR_rpt"/>
</dbReference>